<name>A0A8S8ZUS9_SORMA</name>
<feature type="transmembrane region" description="Helical" evidence="1">
    <location>
        <begin position="78"/>
        <end position="95"/>
    </location>
</feature>
<dbReference type="AlphaFoldDB" id="A0A8S8ZUS9"/>
<protein>
    <submittedName>
        <fullName evidence="2">Uncharacterized protein</fullName>
    </submittedName>
</protein>
<organism evidence="2 3">
    <name type="scientific">Sordaria macrospora</name>
    <dbReference type="NCBI Taxonomy" id="5147"/>
    <lineage>
        <taxon>Eukaryota</taxon>
        <taxon>Fungi</taxon>
        <taxon>Dikarya</taxon>
        <taxon>Ascomycota</taxon>
        <taxon>Pezizomycotina</taxon>
        <taxon>Sordariomycetes</taxon>
        <taxon>Sordariomycetidae</taxon>
        <taxon>Sordariales</taxon>
        <taxon>Sordariaceae</taxon>
        <taxon>Sordaria</taxon>
    </lineage>
</organism>
<keyword evidence="1" id="KW-0812">Transmembrane</keyword>
<keyword evidence="1" id="KW-0472">Membrane</keyword>
<dbReference type="Proteomes" id="UP000433876">
    <property type="component" value="Unassembled WGS sequence"/>
</dbReference>
<comment type="caution">
    <text evidence="2">The sequence shown here is derived from an EMBL/GenBank/DDBJ whole genome shotgun (WGS) entry which is preliminary data.</text>
</comment>
<evidence type="ECO:0000313" key="3">
    <source>
        <dbReference type="Proteomes" id="UP000433876"/>
    </source>
</evidence>
<dbReference type="VEuPathDB" id="FungiDB:SMAC_06210"/>
<proteinExistence type="predicted"/>
<evidence type="ECO:0000313" key="2">
    <source>
        <dbReference type="EMBL" id="KAA8632012.1"/>
    </source>
</evidence>
<keyword evidence="1" id="KW-1133">Transmembrane helix</keyword>
<sequence length="136" mass="15450">MTKSQGQRAASATSTALADTAYSSLFGALLAPTVIPTPISRHIPKHPNHNTTTKNILKKMARNYFSPYAPRRRSNRMVLIWVTLFFSIIFFMWWVQTRHRDAARAYADVFIRGPSMEGDYNRRRFGGGSGRILEDA</sequence>
<accession>A0A8S8ZUS9</accession>
<dbReference type="EMBL" id="NMPR01000064">
    <property type="protein sequence ID" value="KAA8632012.1"/>
    <property type="molecule type" value="Genomic_DNA"/>
</dbReference>
<evidence type="ECO:0000256" key="1">
    <source>
        <dbReference type="SAM" id="Phobius"/>
    </source>
</evidence>
<gene>
    <name evidence="2" type="ORF">SMACR_06210</name>
</gene>
<reference evidence="2 3" key="1">
    <citation type="submission" date="2017-07" db="EMBL/GenBank/DDBJ databases">
        <title>Genome sequence of the Sordaria macrospora wild type strain R19027.</title>
        <authorList>
            <person name="Nowrousian M."/>
            <person name="Teichert I."/>
            <person name="Kueck U."/>
        </authorList>
    </citation>
    <scope>NUCLEOTIDE SEQUENCE [LARGE SCALE GENOMIC DNA]</scope>
    <source>
        <strain evidence="2 3">R19027</strain>
        <tissue evidence="2">Mycelium</tissue>
    </source>
</reference>